<dbReference type="STRING" id="400055.SAMN04490243_1410"/>
<keyword evidence="1" id="KW-0812">Transmembrane</keyword>
<feature type="transmembrane region" description="Helical" evidence="1">
    <location>
        <begin position="14"/>
        <end position="33"/>
    </location>
</feature>
<feature type="transmembrane region" description="Helical" evidence="1">
    <location>
        <begin position="164"/>
        <end position="183"/>
    </location>
</feature>
<evidence type="ECO:0008006" key="4">
    <source>
        <dbReference type="Google" id="ProtNLM"/>
    </source>
</evidence>
<evidence type="ECO:0000313" key="3">
    <source>
        <dbReference type="Proteomes" id="UP000199534"/>
    </source>
</evidence>
<keyword evidence="1" id="KW-1133">Transmembrane helix</keyword>
<feature type="transmembrane region" description="Helical" evidence="1">
    <location>
        <begin position="95"/>
        <end position="118"/>
    </location>
</feature>
<dbReference type="OrthoDB" id="1438590at2"/>
<evidence type="ECO:0000256" key="1">
    <source>
        <dbReference type="SAM" id="Phobius"/>
    </source>
</evidence>
<dbReference type="EMBL" id="FOYQ01000001">
    <property type="protein sequence ID" value="SFR38582.1"/>
    <property type="molecule type" value="Genomic_DNA"/>
</dbReference>
<feature type="transmembrane region" description="Helical" evidence="1">
    <location>
        <begin position="139"/>
        <end position="158"/>
    </location>
</feature>
<dbReference type="AlphaFoldDB" id="A0A1I6G8Q9"/>
<dbReference type="InterPro" id="IPR025367">
    <property type="entry name" value="DUF4271"/>
</dbReference>
<evidence type="ECO:0000313" key="2">
    <source>
        <dbReference type="EMBL" id="SFR38582.1"/>
    </source>
</evidence>
<feature type="transmembrane region" description="Helical" evidence="1">
    <location>
        <begin position="195"/>
        <end position="217"/>
    </location>
</feature>
<keyword evidence="3" id="KW-1185">Reference proteome</keyword>
<feature type="transmembrane region" description="Helical" evidence="1">
    <location>
        <begin position="59"/>
        <end position="83"/>
    </location>
</feature>
<sequence>MNEALERVVSSKDWITGIFFIALLCLVFARWWFQGRFLNFIILPFNNKYVMLYNKKGRLLSGFHMTLTLFQLLNLALFVFFALQALELLPDFGEIPIYFIFLGGILGYILLKVLLQLASGFIFGNQKLIGSIIFNKLSYLNYSGIVLFVANLLLTYVWPGSMGIITLAAGLFFVINLVGYVGVLKIHQNAIASQFFYFILYLCALEIAPLLIISNLVNA</sequence>
<gene>
    <name evidence="2" type="ORF">SAMN04490243_1410</name>
</gene>
<protein>
    <recommendedName>
        <fullName evidence="4">DUF4271 domain-containing protein</fullName>
    </recommendedName>
</protein>
<keyword evidence="1" id="KW-0472">Membrane</keyword>
<dbReference type="Proteomes" id="UP000199534">
    <property type="component" value="Unassembled WGS sequence"/>
</dbReference>
<dbReference type="RefSeq" id="WP_092981785.1">
    <property type="nucleotide sequence ID" value="NZ_FOYQ01000001.1"/>
</dbReference>
<organism evidence="2 3">
    <name type="scientific">Robiginitalea myxolifaciens</name>
    <dbReference type="NCBI Taxonomy" id="400055"/>
    <lineage>
        <taxon>Bacteria</taxon>
        <taxon>Pseudomonadati</taxon>
        <taxon>Bacteroidota</taxon>
        <taxon>Flavobacteriia</taxon>
        <taxon>Flavobacteriales</taxon>
        <taxon>Flavobacteriaceae</taxon>
        <taxon>Robiginitalea</taxon>
    </lineage>
</organism>
<name>A0A1I6G8Q9_9FLAO</name>
<accession>A0A1I6G8Q9</accession>
<dbReference type="Pfam" id="PF14093">
    <property type="entry name" value="DUF4271"/>
    <property type="match status" value="1"/>
</dbReference>
<proteinExistence type="predicted"/>
<reference evidence="2 3" key="1">
    <citation type="submission" date="2016-10" db="EMBL/GenBank/DDBJ databases">
        <authorList>
            <person name="de Groot N.N."/>
        </authorList>
    </citation>
    <scope>NUCLEOTIDE SEQUENCE [LARGE SCALE GENOMIC DNA]</scope>
    <source>
        <strain evidence="2 3">DSM 21019</strain>
    </source>
</reference>